<reference evidence="3" key="1">
    <citation type="submission" date="2019-11" db="EMBL/GenBank/DDBJ databases">
        <authorList>
            <person name="Li J."/>
        </authorList>
    </citation>
    <scope>NUCLEOTIDE SEQUENCE</scope>
    <source>
        <strain evidence="3">B6B</strain>
    </source>
</reference>
<dbReference type="PANTHER" id="PTHR33744:SF1">
    <property type="entry name" value="DNA-BINDING TRANSCRIPTIONAL ACTIVATOR ADER"/>
    <property type="match status" value="1"/>
</dbReference>
<dbReference type="Proteomes" id="UP000799092">
    <property type="component" value="Unassembled WGS sequence"/>
</dbReference>
<sequence length="548" mass="63872">MGSLRITVGELLEEKCFEHAKVIPGEKGLVNTVDWVHIMEVTDTGKLLNGSELILTTGVGWRNFRATSIKYLEQLIYAGAAGLCIELVKYANEIPEEMVELANEHNMPIIIFYQEVRFIDITQTVNRQLMNNQYRVLVDLEEFSRKLNHTMLLPNAFKRVLKLISEYLNVQVIYLAKSSEETIFVPLQHEIEKMDMIEIVNKHKGKRVVNRNKQFIAADGSYVGQSVQALDHKFAELIIFPKYKKVTEYELLVLDRCTNAISQDLVRFFYIEEQRKQKEQQWVYEWLNGEYKTEEIRQYLSSIDSKIKPQGAVVCICRLNQLIEDSKHSYFLAIFRNVLQKHGYFLISLCDQKQFIFVLINQRSLSDWKKRLEKALNHIKQLDLFKESKSDHALFGVGKMKVNIEALSESYSTAKEALQIQNQARLKDEIFYENLHIYRLVSKLSETVDLDDYVNEYLGAVIDYDEAHSSQLLYTLQVFLESNGSKNEAAKRLFVVRQTLYHRLDKLKELLGEDFMESSKRATIEFSLHAYHYNNPSINMPQSTINQL</sequence>
<comment type="caution">
    <text evidence="3">The sequence shown here is derived from an EMBL/GenBank/DDBJ whole genome shotgun (WGS) entry which is preliminary data.</text>
</comment>
<feature type="domain" description="Purine catabolism PurC-like" evidence="1">
    <location>
        <begin position="10"/>
        <end position="129"/>
    </location>
</feature>
<proteinExistence type="predicted"/>
<dbReference type="InterPro" id="IPR025736">
    <property type="entry name" value="PucR_C-HTH_dom"/>
</dbReference>
<dbReference type="AlphaFoldDB" id="A0A6A8D8Z5"/>
<accession>A0A6A8D8Z5</accession>
<feature type="domain" description="PucR C-terminal helix-turn-helix" evidence="2">
    <location>
        <begin position="472"/>
        <end position="530"/>
    </location>
</feature>
<dbReference type="InterPro" id="IPR051448">
    <property type="entry name" value="CdaR-like_regulators"/>
</dbReference>
<dbReference type="OrthoDB" id="143422at2"/>
<evidence type="ECO:0008006" key="5">
    <source>
        <dbReference type="Google" id="ProtNLM"/>
    </source>
</evidence>
<dbReference type="EMBL" id="WJNG01000002">
    <property type="protein sequence ID" value="MRH41730.1"/>
    <property type="molecule type" value="Genomic_DNA"/>
</dbReference>
<evidence type="ECO:0000259" key="1">
    <source>
        <dbReference type="Pfam" id="PF07905"/>
    </source>
</evidence>
<evidence type="ECO:0000259" key="2">
    <source>
        <dbReference type="Pfam" id="PF13556"/>
    </source>
</evidence>
<name>A0A6A8D8Z5_9BACI</name>
<dbReference type="Pfam" id="PF13556">
    <property type="entry name" value="HTH_30"/>
    <property type="match status" value="1"/>
</dbReference>
<dbReference type="Pfam" id="PF07905">
    <property type="entry name" value="PucR"/>
    <property type="match status" value="1"/>
</dbReference>
<organism evidence="3 4">
    <name type="scientific">Aquibacillus halophilus</name>
    <dbReference type="NCBI Taxonomy" id="930132"/>
    <lineage>
        <taxon>Bacteria</taxon>
        <taxon>Bacillati</taxon>
        <taxon>Bacillota</taxon>
        <taxon>Bacilli</taxon>
        <taxon>Bacillales</taxon>
        <taxon>Bacillaceae</taxon>
        <taxon>Aquibacillus</taxon>
    </lineage>
</organism>
<dbReference type="PANTHER" id="PTHR33744">
    <property type="entry name" value="CARBOHYDRATE DIACID REGULATOR"/>
    <property type="match status" value="1"/>
</dbReference>
<dbReference type="InterPro" id="IPR012914">
    <property type="entry name" value="PucR_dom"/>
</dbReference>
<dbReference type="Gene3D" id="1.10.10.2840">
    <property type="entry name" value="PucR C-terminal helix-turn-helix domain"/>
    <property type="match status" value="1"/>
</dbReference>
<evidence type="ECO:0000313" key="4">
    <source>
        <dbReference type="Proteomes" id="UP000799092"/>
    </source>
</evidence>
<dbReference type="RefSeq" id="WP_153735359.1">
    <property type="nucleotide sequence ID" value="NZ_WJNG01000002.1"/>
</dbReference>
<gene>
    <name evidence="3" type="ORF">GH741_03465</name>
</gene>
<keyword evidence="4" id="KW-1185">Reference proteome</keyword>
<protein>
    <recommendedName>
        <fullName evidence="5">PucR family transcriptional regulator</fullName>
    </recommendedName>
</protein>
<evidence type="ECO:0000313" key="3">
    <source>
        <dbReference type="EMBL" id="MRH41730.1"/>
    </source>
</evidence>
<dbReference type="InterPro" id="IPR042070">
    <property type="entry name" value="PucR_C-HTH_sf"/>
</dbReference>